<keyword evidence="2" id="KW-1133">Transmembrane helix</keyword>
<dbReference type="InterPro" id="IPR019172">
    <property type="entry name" value="Osteopetrosis-assoc_TM_1"/>
</dbReference>
<protein>
    <submittedName>
        <fullName evidence="4">Osteopetrosis-associated transmembrane protein 1</fullName>
    </submittedName>
</protein>
<organism evidence="3 4">
    <name type="scientific">Romanomermis culicivorax</name>
    <name type="common">Nematode worm</name>
    <dbReference type="NCBI Taxonomy" id="13658"/>
    <lineage>
        <taxon>Eukaryota</taxon>
        <taxon>Metazoa</taxon>
        <taxon>Ecdysozoa</taxon>
        <taxon>Nematoda</taxon>
        <taxon>Enoplea</taxon>
        <taxon>Dorylaimia</taxon>
        <taxon>Mermithida</taxon>
        <taxon>Mermithoidea</taxon>
        <taxon>Mermithidae</taxon>
        <taxon>Romanomermis</taxon>
    </lineage>
</organism>
<feature type="transmembrane region" description="Helical" evidence="2">
    <location>
        <begin position="260"/>
        <end position="282"/>
    </location>
</feature>
<evidence type="ECO:0000313" key="3">
    <source>
        <dbReference type="Proteomes" id="UP000887565"/>
    </source>
</evidence>
<dbReference type="OMA" id="FQQVASK"/>
<dbReference type="WBParaSite" id="nRc.2.0.1.t21864-RA">
    <property type="protein sequence ID" value="nRc.2.0.1.t21864-RA"/>
    <property type="gene ID" value="nRc.2.0.1.g21864"/>
</dbReference>
<keyword evidence="2" id="KW-0812">Transmembrane</keyword>
<keyword evidence="2" id="KW-0472">Membrane</keyword>
<evidence type="ECO:0000256" key="1">
    <source>
        <dbReference type="SAM" id="MobiDB-lite"/>
    </source>
</evidence>
<keyword evidence="3" id="KW-1185">Reference proteome</keyword>
<accession>A0A915J801</accession>
<dbReference type="PANTHER" id="PTHR15644">
    <property type="entry name" value="OSTEOPETROSIS ASSOCIATED TRANSMEMBRANE PROTEIN 1"/>
    <property type="match status" value="1"/>
</dbReference>
<dbReference type="PANTHER" id="PTHR15644:SF2">
    <property type="entry name" value="OSTEOPETROSIS-ASSOCIATED TRANSMEMBRANE PROTEIN 1"/>
    <property type="match status" value="1"/>
</dbReference>
<dbReference type="GO" id="GO:0005829">
    <property type="term" value="C:cytosol"/>
    <property type="evidence" value="ECO:0007669"/>
    <property type="project" value="TreeGrafter"/>
</dbReference>
<feature type="region of interest" description="Disordered" evidence="1">
    <location>
        <begin position="306"/>
        <end position="346"/>
    </location>
</feature>
<proteinExistence type="predicted"/>
<reference evidence="4" key="1">
    <citation type="submission" date="2022-11" db="UniProtKB">
        <authorList>
            <consortium name="WormBaseParasite"/>
        </authorList>
    </citation>
    <scope>IDENTIFICATION</scope>
</reference>
<dbReference type="Pfam" id="PF09777">
    <property type="entry name" value="OSTMP1"/>
    <property type="match status" value="1"/>
</dbReference>
<dbReference type="Proteomes" id="UP000887565">
    <property type="component" value="Unplaced"/>
</dbReference>
<evidence type="ECO:0000256" key="2">
    <source>
        <dbReference type="SAM" id="Phobius"/>
    </source>
</evidence>
<evidence type="ECO:0000313" key="4">
    <source>
        <dbReference type="WBParaSite" id="nRc.2.0.1.t21864-RA"/>
    </source>
</evidence>
<dbReference type="AlphaFoldDB" id="A0A915J801"/>
<name>A0A915J801_ROMCU</name>
<feature type="compositionally biased region" description="Basic and acidic residues" evidence="1">
    <location>
        <begin position="313"/>
        <end position="337"/>
    </location>
</feature>
<sequence>MLPIVFTTVLLRNFVRSGDNRDISLKIYPSELESNLEEWYDKGDELCLELLRNFSLSASSFSTCLLENSLPARFCMACSLNYLRFERSYLALTENFAINTKFSDEKEATNPCYALQKRTNGVQYAKKLYQHLTGRFWQDANCQGCLIFELSNISSDFPKRGYNEESLAALETYDKFRDCISKFNDTNLIELGQSENVCQNCTTEYKLIKAHFRRIFEKKDRYCSDVTSILFDSVHFWRQQSNCSSSTDNVSRPHGTPASILTLLICIFAIPSLFYLLSWLLVSTKKRVLKKYRRLRYKSGGVGDMESLSTTADDGRQNLKTREELQGRTNDERRENDPTAVNISRMIKEERRKRKRVISYSQLPQSQLG</sequence>